<keyword evidence="7" id="KW-1185">Reference proteome</keyword>
<keyword evidence="2" id="KW-0520">NAD</keyword>
<dbReference type="InterPro" id="IPR026591">
    <property type="entry name" value="Sirtuin_cat_small_dom_sf"/>
</dbReference>
<feature type="binding site" evidence="3">
    <location>
        <position position="222"/>
    </location>
    <ligand>
        <name>Zn(2+)</name>
        <dbReference type="ChEBI" id="CHEBI:29105"/>
    </ligand>
</feature>
<feature type="compositionally biased region" description="Basic and acidic residues" evidence="4">
    <location>
        <begin position="338"/>
        <end position="347"/>
    </location>
</feature>
<feature type="region of interest" description="Disordered" evidence="4">
    <location>
        <begin position="1"/>
        <end position="61"/>
    </location>
</feature>
<dbReference type="GO" id="GO:0070403">
    <property type="term" value="F:NAD+ binding"/>
    <property type="evidence" value="ECO:0007669"/>
    <property type="project" value="InterPro"/>
</dbReference>
<dbReference type="GO" id="GO:0017136">
    <property type="term" value="F:histone deacetylase activity, NAD-dependent"/>
    <property type="evidence" value="ECO:0007669"/>
    <property type="project" value="TreeGrafter"/>
</dbReference>
<keyword evidence="1" id="KW-0808">Transferase</keyword>
<evidence type="ECO:0000256" key="3">
    <source>
        <dbReference type="PROSITE-ProRule" id="PRU00236"/>
    </source>
</evidence>
<feature type="binding site" evidence="3">
    <location>
        <position position="218"/>
    </location>
    <ligand>
        <name>Zn(2+)</name>
        <dbReference type="ChEBI" id="CHEBI:29105"/>
    </ligand>
</feature>
<protein>
    <submittedName>
        <fullName evidence="6">Sir2 family protein</fullName>
    </submittedName>
</protein>
<dbReference type="PANTHER" id="PTHR11085">
    <property type="entry name" value="NAD-DEPENDENT PROTEIN DEACYLASE SIRTUIN-5, MITOCHONDRIAL-RELATED"/>
    <property type="match status" value="1"/>
</dbReference>
<comment type="caution">
    <text evidence="6">The sequence shown here is derived from an EMBL/GenBank/DDBJ whole genome shotgun (WGS) entry which is preliminary data.</text>
</comment>
<feature type="binding site" evidence="3">
    <location>
        <position position="396"/>
    </location>
    <ligand>
        <name>Zn(2+)</name>
        <dbReference type="ChEBI" id="CHEBI:29105"/>
    </ligand>
</feature>
<feature type="region of interest" description="Disordered" evidence="4">
    <location>
        <begin position="337"/>
        <end position="370"/>
    </location>
</feature>
<feature type="compositionally biased region" description="Polar residues" evidence="4">
    <location>
        <begin position="41"/>
        <end position="61"/>
    </location>
</feature>
<evidence type="ECO:0000256" key="4">
    <source>
        <dbReference type="SAM" id="MobiDB-lite"/>
    </source>
</evidence>
<feature type="binding site" evidence="3">
    <location>
        <position position="393"/>
    </location>
    <ligand>
        <name>Zn(2+)</name>
        <dbReference type="ChEBI" id="CHEBI:29105"/>
    </ligand>
</feature>
<dbReference type="EMBL" id="VDLU01000003">
    <property type="protein sequence ID" value="TNJ27901.1"/>
    <property type="molecule type" value="Genomic_DNA"/>
</dbReference>
<proteinExistence type="predicted"/>
<feature type="domain" description="Deacetylase sirtuin-type" evidence="5">
    <location>
        <begin position="81"/>
        <end position="531"/>
    </location>
</feature>
<dbReference type="VEuPathDB" id="GiardiaDB:GMRT_15292"/>
<accession>A0A4Z1T616</accession>
<dbReference type="Gene3D" id="3.30.1600.10">
    <property type="entry name" value="SIR2/SIRT2 'Small Domain"/>
    <property type="match status" value="1"/>
</dbReference>
<dbReference type="PROSITE" id="PS50305">
    <property type="entry name" value="SIRTUIN"/>
    <property type="match status" value="1"/>
</dbReference>
<evidence type="ECO:0000313" key="7">
    <source>
        <dbReference type="Proteomes" id="UP000315496"/>
    </source>
</evidence>
<dbReference type="Gene3D" id="3.40.50.1220">
    <property type="entry name" value="TPP-binding domain"/>
    <property type="match status" value="1"/>
</dbReference>
<evidence type="ECO:0000259" key="5">
    <source>
        <dbReference type="PROSITE" id="PS50305"/>
    </source>
</evidence>
<dbReference type="CDD" id="cd00296">
    <property type="entry name" value="SIR2"/>
    <property type="match status" value="1"/>
</dbReference>
<organism evidence="6 7">
    <name type="scientific">Giardia muris</name>
    <dbReference type="NCBI Taxonomy" id="5742"/>
    <lineage>
        <taxon>Eukaryota</taxon>
        <taxon>Metamonada</taxon>
        <taxon>Diplomonadida</taxon>
        <taxon>Hexamitidae</taxon>
        <taxon>Giardiinae</taxon>
        <taxon>Giardia</taxon>
    </lineage>
</organism>
<reference evidence="6 7" key="1">
    <citation type="submission" date="2019-05" db="EMBL/GenBank/DDBJ databases">
        <title>The compact genome of Giardia muris reveals important steps in the evolution of intestinal protozoan parasites.</title>
        <authorList>
            <person name="Xu F."/>
            <person name="Jimenez-Gonzalez A."/>
            <person name="Einarsson E."/>
            <person name="Astvaldsson A."/>
            <person name="Peirasmaki D."/>
            <person name="Eckmann L."/>
            <person name="Andersson J.O."/>
            <person name="Svard S.G."/>
            <person name="Jerlstrom-Hultqvist J."/>
        </authorList>
    </citation>
    <scope>NUCLEOTIDE SEQUENCE [LARGE SCALE GENOMIC DNA]</scope>
    <source>
        <strain evidence="6 7">Roberts-Thomson</strain>
    </source>
</reference>
<keyword evidence="3" id="KW-0862">Zinc</keyword>
<dbReference type="PANTHER" id="PTHR11085:SF10">
    <property type="entry name" value="NAD-DEPENDENT PROTEIN DEACYLASE SIRTUIN-5, MITOCHONDRIAL-RELATED"/>
    <property type="match status" value="1"/>
</dbReference>
<name>A0A4Z1T616_GIAMU</name>
<sequence length="531" mass="59933">MSVFERLSRPTTSPNPTHLPPTNPRRETASLATAIPKSKRSVSITSRRATTARQGKSRPQSVGTAILLSQEARVSRIEAKVARSLTLIEDLAYHIERSNYILLGVGAGFSADSGLAVYRDIAKFPAYERMGVDYADLCDPVWLRRNPDVFYGFWGHCYNAYRETEPHLGYTIVRRLVEKYPEKRFFIYSSNVDSHFEKIGVSRELIYEFHGTCMDWQCARSCKAGAIFRLPFEHRFNIDERTMHCPSVGRVRPFSSTALPSQVRAAHYVGNGTWLPLTQPSASSLPNLRPHTSTKPTLAGALERQGIDLELIRKAARTITSTGERHINSYEASGFLIDRQDPREQKQRTAPTAPPKILTSPPPRRTTEEPYRQVYERTRRLLKSGTVDSHPLCPDCGYYLRPRVLMFNDDLFIELCSEEEQYTKFRRRLLKEKDAKVCLLELGCGLRIPTVRHELEGLLSKCSRTGIPAAMFRVNTDGRSGRSSRKAPPQNLFSITMGGLNVLERVGQLLGLLDTQPSRSSTIDVDSVETV</sequence>
<dbReference type="AlphaFoldDB" id="A0A4Z1T616"/>
<dbReference type="InterPro" id="IPR029035">
    <property type="entry name" value="DHS-like_NAD/FAD-binding_dom"/>
</dbReference>
<keyword evidence="3" id="KW-0479">Metal-binding</keyword>
<dbReference type="Proteomes" id="UP000315496">
    <property type="component" value="Chromosome 3"/>
</dbReference>
<feature type="active site" description="Proton acceptor" evidence="3">
    <location>
        <position position="210"/>
    </location>
</feature>
<dbReference type="Pfam" id="PF02146">
    <property type="entry name" value="SIR2"/>
    <property type="match status" value="1"/>
</dbReference>
<evidence type="ECO:0000256" key="2">
    <source>
        <dbReference type="ARBA" id="ARBA00023027"/>
    </source>
</evidence>
<dbReference type="InterPro" id="IPR026590">
    <property type="entry name" value="Ssirtuin_cat_dom"/>
</dbReference>
<evidence type="ECO:0000256" key="1">
    <source>
        <dbReference type="ARBA" id="ARBA00022679"/>
    </source>
</evidence>
<dbReference type="GO" id="GO:0046872">
    <property type="term" value="F:metal ion binding"/>
    <property type="evidence" value="ECO:0007669"/>
    <property type="project" value="UniProtKB-KW"/>
</dbReference>
<dbReference type="InterPro" id="IPR003000">
    <property type="entry name" value="Sirtuin"/>
</dbReference>
<dbReference type="GO" id="GO:0005634">
    <property type="term" value="C:nucleus"/>
    <property type="evidence" value="ECO:0007669"/>
    <property type="project" value="TreeGrafter"/>
</dbReference>
<dbReference type="OrthoDB" id="424302at2759"/>
<evidence type="ECO:0000313" key="6">
    <source>
        <dbReference type="EMBL" id="TNJ27901.1"/>
    </source>
</evidence>
<dbReference type="SUPFAM" id="SSF52467">
    <property type="entry name" value="DHS-like NAD/FAD-binding domain"/>
    <property type="match status" value="1"/>
</dbReference>
<dbReference type="InterPro" id="IPR050134">
    <property type="entry name" value="NAD-dep_sirtuin_deacylases"/>
</dbReference>
<gene>
    <name evidence="6" type="ORF">GMRT_15292</name>
</gene>